<accession>A0A9X2BSL7</accession>
<evidence type="ECO:0000313" key="2">
    <source>
        <dbReference type="EMBL" id="MCK8486906.1"/>
    </source>
</evidence>
<dbReference type="PANTHER" id="PTHR12110:SF41">
    <property type="entry name" value="INOSOSE DEHYDRATASE"/>
    <property type="match status" value="1"/>
</dbReference>
<dbReference type="InterPro" id="IPR050312">
    <property type="entry name" value="IolE/XylAMocC-like"/>
</dbReference>
<dbReference type="AlphaFoldDB" id="A0A9X2BSL7"/>
<feature type="domain" description="Xylose isomerase-like TIM barrel" evidence="1">
    <location>
        <begin position="25"/>
        <end position="239"/>
    </location>
</feature>
<reference evidence="2" key="1">
    <citation type="submission" date="2022-04" db="EMBL/GenBank/DDBJ databases">
        <authorList>
            <person name="Seo M.-J."/>
        </authorList>
    </citation>
    <scope>NUCLEOTIDE SEQUENCE</scope>
    <source>
        <strain evidence="2">MBLB2552</strain>
    </source>
</reference>
<dbReference type="Proteomes" id="UP001139534">
    <property type="component" value="Unassembled WGS sequence"/>
</dbReference>
<dbReference type="Pfam" id="PF01261">
    <property type="entry name" value="AP_endonuc_2"/>
    <property type="match status" value="1"/>
</dbReference>
<keyword evidence="2" id="KW-0413">Isomerase</keyword>
<gene>
    <name evidence="2" type="ORF">M0651_06915</name>
</gene>
<dbReference type="EMBL" id="JALPRK010000004">
    <property type="protein sequence ID" value="MCK8486906.1"/>
    <property type="molecule type" value="Genomic_DNA"/>
</dbReference>
<keyword evidence="3" id="KW-1185">Reference proteome</keyword>
<sequence>MKPQIALQLWSIQDTCKDNFYEALKEVKRSGYDGVEFAGYHGRSAAEVKSYLEELGLQVAASHLSFEVLQNDFEKTLAFEKEIGTSRIVIPYATFQTIEAWQAFIAEMEEIAKKAAEEGFEFFYHNHANELTEIPGCDILHEMVQRTKHINLEVDLYWLADSGVDAFPWLEAHKDRIGLFHMKDMQDTPRESTEIGSGILPMIEYVQMAKRLDIPWLIVEQEEFQNYPPLEATAIDCQQLRAMVDEVYSKS</sequence>
<dbReference type="RefSeq" id="WP_248551108.1">
    <property type="nucleotide sequence ID" value="NZ_JALPRK010000004.1"/>
</dbReference>
<evidence type="ECO:0000259" key="1">
    <source>
        <dbReference type="Pfam" id="PF01261"/>
    </source>
</evidence>
<proteinExistence type="predicted"/>
<protein>
    <submittedName>
        <fullName evidence="2">Sugar phosphate isomerase/epimerase</fullName>
    </submittedName>
</protein>
<dbReference type="GO" id="GO:0016853">
    <property type="term" value="F:isomerase activity"/>
    <property type="evidence" value="ECO:0007669"/>
    <property type="project" value="UniProtKB-KW"/>
</dbReference>
<dbReference type="SUPFAM" id="SSF51658">
    <property type="entry name" value="Xylose isomerase-like"/>
    <property type="match status" value="1"/>
</dbReference>
<dbReference type="Gene3D" id="3.20.20.150">
    <property type="entry name" value="Divalent-metal-dependent TIM barrel enzymes"/>
    <property type="match status" value="1"/>
</dbReference>
<dbReference type="InterPro" id="IPR036237">
    <property type="entry name" value="Xyl_isomerase-like_sf"/>
</dbReference>
<organism evidence="2 3">
    <name type="scientific">Paenibacillus mellifer</name>
    <dbReference type="NCBI Taxonomy" id="2937794"/>
    <lineage>
        <taxon>Bacteria</taxon>
        <taxon>Bacillati</taxon>
        <taxon>Bacillota</taxon>
        <taxon>Bacilli</taxon>
        <taxon>Bacillales</taxon>
        <taxon>Paenibacillaceae</taxon>
        <taxon>Paenibacillus</taxon>
    </lineage>
</organism>
<name>A0A9X2BSL7_9BACL</name>
<dbReference type="PANTHER" id="PTHR12110">
    <property type="entry name" value="HYDROXYPYRUVATE ISOMERASE"/>
    <property type="match status" value="1"/>
</dbReference>
<dbReference type="InterPro" id="IPR013022">
    <property type="entry name" value="Xyl_isomerase-like_TIM-brl"/>
</dbReference>
<comment type="caution">
    <text evidence="2">The sequence shown here is derived from an EMBL/GenBank/DDBJ whole genome shotgun (WGS) entry which is preliminary data.</text>
</comment>
<evidence type="ECO:0000313" key="3">
    <source>
        <dbReference type="Proteomes" id="UP001139534"/>
    </source>
</evidence>